<feature type="non-terminal residue" evidence="1">
    <location>
        <position position="167"/>
    </location>
</feature>
<comment type="caution">
    <text evidence="1">The sequence shown here is derived from an EMBL/GenBank/DDBJ whole genome shotgun (WGS) entry which is preliminary data.</text>
</comment>
<reference evidence="1" key="1">
    <citation type="submission" date="2021-06" db="EMBL/GenBank/DDBJ databases">
        <authorList>
            <person name="Kallberg Y."/>
            <person name="Tangrot J."/>
            <person name="Rosling A."/>
        </authorList>
    </citation>
    <scope>NUCLEOTIDE SEQUENCE</scope>
    <source>
        <strain evidence="1">BR232B</strain>
    </source>
</reference>
<accession>A0A9N9E2T9</accession>
<protein>
    <submittedName>
        <fullName evidence="1">9437_t:CDS:1</fullName>
    </submittedName>
</protein>
<proteinExistence type="predicted"/>
<keyword evidence="2" id="KW-1185">Reference proteome</keyword>
<name>A0A9N9E2T9_9GLOM</name>
<dbReference type="OrthoDB" id="2441966at2759"/>
<dbReference type="Proteomes" id="UP000789739">
    <property type="component" value="Unassembled WGS sequence"/>
</dbReference>
<evidence type="ECO:0000313" key="1">
    <source>
        <dbReference type="EMBL" id="CAG8657840.1"/>
    </source>
</evidence>
<evidence type="ECO:0000313" key="2">
    <source>
        <dbReference type="Proteomes" id="UP000789739"/>
    </source>
</evidence>
<organism evidence="1 2">
    <name type="scientific">Paraglomus brasilianum</name>
    <dbReference type="NCBI Taxonomy" id="144538"/>
    <lineage>
        <taxon>Eukaryota</taxon>
        <taxon>Fungi</taxon>
        <taxon>Fungi incertae sedis</taxon>
        <taxon>Mucoromycota</taxon>
        <taxon>Glomeromycotina</taxon>
        <taxon>Glomeromycetes</taxon>
        <taxon>Paraglomerales</taxon>
        <taxon>Paraglomeraceae</taxon>
        <taxon>Paraglomus</taxon>
    </lineage>
</organism>
<sequence>MGTSYEAINAFATAGITITARHMDRKKADLAELHDDLINTYLNRDIRKAMILDIDDYHNIHAERTLDTCSTSPVSHMTTLMLNSIETDAISIYGPNGVSVHNHALIDPLIISKYLDEKYMRVMTVTFSERFYHDDSMDARLNVLNLHSYDDRMKSRQEERRMKDCML</sequence>
<dbReference type="AlphaFoldDB" id="A0A9N9E2T9"/>
<dbReference type="EMBL" id="CAJVPI010003384">
    <property type="protein sequence ID" value="CAG8657840.1"/>
    <property type="molecule type" value="Genomic_DNA"/>
</dbReference>
<gene>
    <name evidence="1" type="ORF">PBRASI_LOCUS10618</name>
</gene>